<dbReference type="PANTHER" id="PTHR42982:SF1">
    <property type="entry name" value="SEC-INDEPENDENT PROTEIN TRANSLOCASE PROTEIN TATA"/>
    <property type="match status" value="1"/>
</dbReference>
<evidence type="ECO:0000256" key="5">
    <source>
        <dbReference type="ARBA" id="ARBA00022927"/>
    </source>
</evidence>
<sequence length="67" mass="7386">MNGIILGTIGLWQFVIIALVIVLLFGSAKIPELMRNLGKGIGEFKKSTKGEDKSEAVKKDEKQPEEK</sequence>
<keyword evidence="5 9" id="KW-0653">Protein transport</keyword>
<dbReference type="Pfam" id="PF02416">
    <property type="entry name" value="TatA_B_E"/>
    <property type="match status" value="1"/>
</dbReference>
<dbReference type="InterPro" id="IPR006312">
    <property type="entry name" value="TatA/E"/>
</dbReference>
<comment type="caution">
    <text evidence="11">The sequence shown here is derived from an EMBL/GenBank/DDBJ whole genome shotgun (WGS) entry which is preliminary data.</text>
</comment>
<comment type="subcellular location">
    <subcellularLocation>
        <location evidence="1 9">Cell membrane</location>
        <topology evidence="1 9">Single-pass membrane protein</topology>
    </subcellularLocation>
</comment>
<dbReference type="EMBL" id="DVLY01000099">
    <property type="protein sequence ID" value="HIT98036.1"/>
    <property type="molecule type" value="Genomic_DNA"/>
</dbReference>
<dbReference type="GO" id="GO:0008320">
    <property type="term" value="F:protein transmembrane transporter activity"/>
    <property type="evidence" value="ECO:0007669"/>
    <property type="project" value="UniProtKB-UniRule"/>
</dbReference>
<protein>
    <recommendedName>
        <fullName evidence="9">Sec-independent protein translocase protein TatA</fullName>
    </recommendedName>
</protein>
<keyword evidence="7 9" id="KW-0811">Translocation</keyword>
<keyword evidence="4 9" id="KW-0812">Transmembrane</keyword>
<evidence type="ECO:0000256" key="8">
    <source>
        <dbReference type="ARBA" id="ARBA00023136"/>
    </source>
</evidence>
<comment type="function">
    <text evidence="9">Part of the twin-arginine translocation (Tat) system that transports large folded proteins containing a characteristic twin-arginine motif in their signal peptide across membranes. TatA could form the protein-conducting channel of the Tat system.</text>
</comment>
<keyword evidence="8 9" id="KW-0472">Membrane</keyword>
<organism evidence="11 12">
    <name type="scientific">Candidatus Merdimorpha stercoravium</name>
    <dbReference type="NCBI Taxonomy" id="2840863"/>
    <lineage>
        <taxon>Bacteria</taxon>
        <taxon>Pseudomonadati</taxon>
        <taxon>Bacteroidota</taxon>
        <taxon>Flavobacteriia</taxon>
        <taxon>Flavobacteriales</taxon>
        <taxon>Candidatus Merdimorpha</taxon>
    </lineage>
</organism>
<evidence type="ECO:0000256" key="2">
    <source>
        <dbReference type="ARBA" id="ARBA00022448"/>
    </source>
</evidence>
<keyword evidence="2 9" id="KW-0813">Transport</keyword>
<dbReference type="PANTHER" id="PTHR42982">
    <property type="entry name" value="SEC-INDEPENDENT PROTEIN TRANSLOCASE PROTEIN TATA"/>
    <property type="match status" value="1"/>
</dbReference>
<keyword evidence="6 9" id="KW-1133">Transmembrane helix</keyword>
<dbReference type="Proteomes" id="UP000824161">
    <property type="component" value="Unassembled WGS sequence"/>
</dbReference>
<keyword evidence="3 9" id="KW-1003">Cell membrane</keyword>
<feature type="region of interest" description="Disordered" evidence="10">
    <location>
        <begin position="43"/>
        <end position="67"/>
    </location>
</feature>
<dbReference type="GO" id="GO:0033281">
    <property type="term" value="C:TAT protein transport complex"/>
    <property type="evidence" value="ECO:0007669"/>
    <property type="project" value="UniProtKB-UniRule"/>
</dbReference>
<proteinExistence type="inferred from homology"/>
<evidence type="ECO:0000256" key="9">
    <source>
        <dbReference type="HAMAP-Rule" id="MF_00236"/>
    </source>
</evidence>
<evidence type="ECO:0000313" key="12">
    <source>
        <dbReference type="Proteomes" id="UP000824161"/>
    </source>
</evidence>
<gene>
    <name evidence="9" type="primary">tatA</name>
    <name evidence="11" type="ORF">IAC44_04270</name>
</gene>
<accession>A0A9D1H9P2</accession>
<evidence type="ECO:0000313" key="11">
    <source>
        <dbReference type="EMBL" id="HIT98036.1"/>
    </source>
</evidence>
<dbReference type="Gene3D" id="1.20.5.3310">
    <property type="match status" value="1"/>
</dbReference>
<reference evidence="11" key="1">
    <citation type="submission" date="2020-10" db="EMBL/GenBank/DDBJ databases">
        <authorList>
            <person name="Gilroy R."/>
        </authorList>
    </citation>
    <scope>NUCLEOTIDE SEQUENCE</scope>
    <source>
        <strain evidence="11">1383</strain>
    </source>
</reference>
<feature type="transmembrane region" description="Helical" evidence="9">
    <location>
        <begin position="6"/>
        <end position="26"/>
    </location>
</feature>
<evidence type="ECO:0000256" key="4">
    <source>
        <dbReference type="ARBA" id="ARBA00022692"/>
    </source>
</evidence>
<dbReference type="HAMAP" id="MF_00236">
    <property type="entry name" value="TatA_E"/>
    <property type="match status" value="1"/>
</dbReference>
<reference evidence="11" key="2">
    <citation type="journal article" date="2021" name="PeerJ">
        <title>Extensive microbial diversity within the chicken gut microbiome revealed by metagenomics and culture.</title>
        <authorList>
            <person name="Gilroy R."/>
            <person name="Ravi A."/>
            <person name="Getino M."/>
            <person name="Pursley I."/>
            <person name="Horton D.L."/>
            <person name="Alikhan N.F."/>
            <person name="Baker D."/>
            <person name="Gharbi K."/>
            <person name="Hall N."/>
            <person name="Watson M."/>
            <person name="Adriaenssens E.M."/>
            <person name="Foster-Nyarko E."/>
            <person name="Jarju S."/>
            <person name="Secka A."/>
            <person name="Antonio M."/>
            <person name="Oren A."/>
            <person name="Chaudhuri R.R."/>
            <person name="La Ragione R."/>
            <person name="Hildebrand F."/>
            <person name="Pallen M.J."/>
        </authorList>
    </citation>
    <scope>NUCLEOTIDE SEQUENCE</scope>
    <source>
        <strain evidence="11">1383</strain>
    </source>
</reference>
<dbReference type="InterPro" id="IPR003369">
    <property type="entry name" value="TatA/B/E"/>
</dbReference>
<dbReference type="AlphaFoldDB" id="A0A9D1H9P2"/>
<evidence type="ECO:0000256" key="3">
    <source>
        <dbReference type="ARBA" id="ARBA00022475"/>
    </source>
</evidence>
<name>A0A9D1H9P2_9FLAO</name>
<evidence type="ECO:0000256" key="6">
    <source>
        <dbReference type="ARBA" id="ARBA00022989"/>
    </source>
</evidence>
<dbReference type="NCBIfam" id="TIGR01411">
    <property type="entry name" value="tatAE"/>
    <property type="match status" value="1"/>
</dbReference>
<comment type="similarity">
    <text evidence="9">Belongs to the TatA/E family.</text>
</comment>
<comment type="subunit">
    <text evidence="9">Forms a complex with TatC.</text>
</comment>
<evidence type="ECO:0000256" key="10">
    <source>
        <dbReference type="SAM" id="MobiDB-lite"/>
    </source>
</evidence>
<evidence type="ECO:0000256" key="7">
    <source>
        <dbReference type="ARBA" id="ARBA00023010"/>
    </source>
</evidence>
<evidence type="ECO:0000256" key="1">
    <source>
        <dbReference type="ARBA" id="ARBA00004162"/>
    </source>
</evidence>
<dbReference type="GO" id="GO:0043953">
    <property type="term" value="P:protein transport by the Tat complex"/>
    <property type="evidence" value="ECO:0007669"/>
    <property type="project" value="UniProtKB-UniRule"/>
</dbReference>